<dbReference type="InterPro" id="IPR025827">
    <property type="entry name" value="Zn_ribbon_recom_dom"/>
</dbReference>
<dbReference type="AlphaFoldDB" id="A0A1N7IY60"/>
<comment type="similarity">
    <text evidence="1">Belongs to the site-specific recombinase resolvase family.</text>
</comment>
<dbReference type="PROSITE" id="PS00397">
    <property type="entry name" value="RECOMBINASES_1"/>
    <property type="match status" value="1"/>
</dbReference>
<accession>A0A1N7IY60</accession>
<keyword evidence="2" id="KW-0229">DNA integration</keyword>
<dbReference type="EMBL" id="FTOH01000001">
    <property type="protein sequence ID" value="SIS41999.1"/>
    <property type="molecule type" value="Genomic_DNA"/>
</dbReference>
<dbReference type="Gene3D" id="3.90.1750.20">
    <property type="entry name" value="Putative Large Serine Recombinase, Chain B, Domain 2"/>
    <property type="match status" value="1"/>
</dbReference>
<gene>
    <name evidence="9" type="ORF">SAMN05421686_101132</name>
</gene>
<dbReference type="SMART" id="SM00857">
    <property type="entry name" value="Resolvase"/>
    <property type="match status" value="1"/>
</dbReference>
<evidence type="ECO:0000256" key="1">
    <source>
        <dbReference type="ARBA" id="ARBA00009913"/>
    </source>
</evidence>
<proteinExistence type="inferred from homology"/>
<dbReference type="InterPro" id="IPR036162">
    <property type="entry name" value="Resolvase-like_N_sf"/>
</dbReference>
<dbReference type="InterPro" id="IPR038109">
    <property type="entry name" value="DNA_bind_recomb_sf"/>
</dbReference>
<dbReference type="InterPro" id="IPR006118">
    <property type="entry name" value="Recombinase_CS"/>
</dbReference>
<evidence type="ECO:0000256" key="2">
    <source>
        <dbReference type="ARBA" id="ARBA00022908"/>
    </source>
</evidence>
<evidence type="ECO:0000256" key="7">
    <source>
        <dbReference type="SAM" id="Coils"/>
    </source>
</evidence>
<keyword evidence="4" id="KW-0233">DNA recombination</keyword>
<dbReference type="OrthoDB" id="6388604at2"/>
<evidence type="ECO:0000256" key="5">
    <source>
        <dbReference type="PIRSR" id="PIRSR606118-50"/>
    </source>
</evidence>
<feature type="coiled-coil region" evidence="7">
    <location>
        <begin position="405"/>
        <end position="432"/>
    </location>
</feature>
<dbReference type="GO" id="GO:0000150">
    <property type="term" value="F:DNA strand exchange activity"/>
    <property type="evidence" value="ECO:0007669"/>
    <property type="project" value="InterPro"/>
</dbReference>
<dbReference type="Proteomes" id="UP000185639">
    <property type="component" value="Unassembled WGS sequence"/>
</dbReference>
<dbReference type="Pfam" id="PF13408">
    <property type="entry name" value="Zn_ribbon_recom"/>
    <property type="match status" value="1"/>
</dbReference>
<evidence type="ECO:0000256" key="4">
    <source>
        <dbReference type="ARBA" id="ARBA00023172"/>
    </source>
</evidence>
<dbReference type="STRING" id="484498.SAMN05421686_101132"/>
<dbReference type="SUPFAM" id="SSF53041">
    <property type="entry name" value="Resolvase-like"/>
    <property type="match status" value="1"/>
</dbReference>
<dbReference type="GO" id="GO:0003677">
    <property type="term" value="F:DNA binding"/>
    <property type="evidence" value="ECO:0007669"/>
    <property type="project" value="UniProtKB-KW"/>
</dbReference>
<dbReference type="RefSeq" id="WP_076513373.1">
    <property type="nucleotide sequence ID" value="NZ_FTOH01000001.1"/>
</dbReference>
<evidence type="ECO:0000256" key="3">
    <source>
        <dbReference type="ARBA" id="ARBA00023125"/>
    </source>
</evidence>
<dbReference type="PANTHER" id="PTHR30461">
    <property type="entry name" value="DNA-INVERTASE FROM LAMBDOID PROPHAGE"/>
    <property type="match status" value="1"/>
</dbReference>
<evidence type="ECO:0000256" key="6">
    <source>
        <dbReference type="PROSITE-ProRule" id="PRU10137"/>
    </source>
</evidence>
<evidence type="ECO:0000313" key="10">
    <source>
        <dbReference type="Proteomes" id="UP000185639"/>
    </source>
</evidence>
<dbReference type="Pfam" id="PF00239">
    <property type="entry name" value="Resolvase"/>
    <property type="match status" value="1"/>
</dbReference>
<dbReference type="PANTHER" id="PTHR30461:SF26">
    <property type="entry name" value="RESOLVASE HOMOLOG YNEB"/>
    <property type="match status" value="1"/>
</dbReference>
<keyword evidence="3" id="KW-0238">DNA-binding</keyword>
<keyword evidence="7" id="KW-0175">Coiled coil</keyword>
<name>A0A1N7IY60_9GAMM</name>
<evidence type="ECO:0000313" key="9">
    <source>
        <dbReference type="EMBL" id="SIS41999.1"/>
    </source>
</evidence>
<dbReference type="InterPro" id="IPR050639">
    <property type="entry name" value="SSR_resolvase"/>
</dbReference>
<feature type="active site" description="O-(5'-phospho-DNA)-serine intermediate" evidence="5 6">
    <location>
        <position position="14"/>
    </location>
</feature>
<protein>
    <submittedName>
        <fullName evidence="9">Site-specific DNA recombinase</fullName>
    </submittedName>
</protein>
<feature type="domain" description="Resolvase/invertase-type recombinase catalytic" evidence="8">
    <location>
        <begin position="6"/>
        <end position="154"/>
    </location>
</feature>
<sequence>MTHIRNAVIYCRVSSARQLKEGHGLSSQESRCREYAKHKNYCVEAVFYDEGVSGGMVERPAMLELLDFIADRKPEETIVLIDDISRLARGLEAHLQLRTTIQQAGGKLESPSIEFGTDSDSMLVENLLASVSQHQREKNKEQVFNRMQARVKSGYWCFCPVPGYKYDKLPEHGKILVKQEPVASIIREGLEGFASNRFETQTDIKRFFESFEAFPTDKKGRVSHQRVADILTKPLYAGYLSVPKWNIYMHPAKHEALINFETHQAIIDKIEKAARKPQQSFISDEFTLRGHISCSCCNQPMTAGMVKGRSKKYPYYWCSQKGCEKYGKVIKREAIDQDFNELLQSLRMPKDIFFLAQEALKILWEKKRSNSSMDLGIVNQEKTKIEQKLDKLVDRLLDTDSPTLIKTYEKSIKQLEKQKVLLDEKLKVGRKRQPSFERAFKTALVWLTNPAVLWDTGCLADRKSLLKVLFTDNLRYDKESGFLNRPIAQPIRLCGLVGDGGTKMVGWRHVNRFRNLLKLNKKSNVNSYWCYFGCY</sequence>
<keyword evidence="10" id="KW-1185">Reference proteome</keyword>
<dbReference type="Gene3D" id="3.40.50.1390">
    <property type="entry name" value="Resolvase, N-terminal catalytic domain"/>
    <property type="match status" value="1"/>
</dbReference>
<reference evidence="10" key="1">
    <citation type="submission" date="2017-01" db="EMBL/GenBank/DDBJ databases">
        <authorList>
            <person name="Varghese N."/>
            <person name="Submissions S."/>
        </authorList>
    </citation>
    <scope>NUCLEOTIDE SEQUENCE [LARGE SCALE GENOMIC DNA]</scope>
    <source>
        <strain evidence="10">DSM 24913</strain>
    </source>
</reference>
<dbReference type="GO" id="GO:0015074">
    <property type="term" value="P:DNA integration"/>
    <property type="evidence" value="ECO:0007669"/>
    <property type="project" value="UniProtKB-KW"/>
</dbReference>
<dbReference type="PROSITE" id="PS51736">
    <property type="entry name" value="RECOMBINASES_3"/>
    <property type="match status" value="1"/>
</dbReference>
<organism evidence="9 10">
    <name type="scientific">Thalassolituus maritimus</name>
    <dbReference type="NCBI Taxonomy" id="484498"/>
    <lineage>
        <taxon>Bacteria</taxon>
        <taxon>Pseudomonadati</taxon>
        <taxon>Pseudomonadota</taxon>
        <taxon>Gammaproteobacteria</taxon>
        <taxon>Oceanospirillales</taxon>
        <taxon>Oceanospirillaceae</taxon>
        <taxon>Thalassolituus</taxon>
    </lineage>
</organism>
<evidence type="ECO:0000259" key="8">
    <source>
        <dbReference type="PROSITE" id="PS51736"/>
    </source>
</evidence>
<dbReference type="CDD" id="cd00338">
    <property type="entry name" value="Ser_Recombinase"/>
    <property type="match status" value="1"/>
</dbReference>
<dbReference type="InterPro" id="IPR006119">
    <property type="entry name" value="Resolv_N"/>
</dbReference>